<dbReference type="EMBL" id="JACKRN010000642">
    <property type="protein sequence ID" value="MCV7072121.1"/>
    <property type="molecule type" value="Genomic_DNA"/>
</dbReference>
<feature type="non-terminal residue" evidence="2">
    <location>
        <position position="1"/>
    </location>
</feature>
<reference evidence="2" key="1">
    <citation type="submission" date="2020-07" db="EMBL/GenBank/DDBJ databases">
        <authorList>
            <person name="Pettersson B.M.F."/>
            <person name="Behra P.R.K."/>
            <person name="Ramesh M."/>
            <person name="Das S."/>
            <person name="Dasgupta S."/>
            <person name="Kirsebom L.A."/>
        </authorList>
    </citation>
    <scope>NUCLEOTIDE SEQUENCE</scope>
    <source>
        <strain evidence="2">DSM 45406</strain>
    </source>
</reference>
<organism evidence="2 3">
    <name type="scientific">Mycolicibacterium rufum</name>
    <dbReference type="NCBI Taxonomy" id="318424"/>
    <lineage>
        <taxon>Bacteria</taxon>
        <taxon>Bacillati</taxon>
        <taxon>Actinomycetota</taxon>
        <taxon>Actinomycetes</taxon>
        <taxon>Mycobacteriales</taxon>
        <taxon>Mycobacteriaceae</taxon>
        <taxon>Mycolicibacterium</taxon>
    </lineage>
</organism>
<accession>A0A9X2Y138</accession>
<name>A0A9X2Y138_9MYCO</name>
<comment type="caution">
    <text evidence="2">The sequence shown here is derived from an EMBL/GenBank/DDBJ whole genome shotgun (WGS) entry which is preliminary data.</text>
</comment>
<proteinExistence type="predicted"/>
<sequence>LTGISKALNDQLATSGAFSGISKALNDQLATSGAFSGISKALNDQLATSGALGGLAEAADGRFLSAALGRQLAGMAANFAPEGFGSALMLSEVEALPVRARESLRVGVADLAQVVVPEAAELQRQMARGVAELAMDAGQLDSPEAFADRVFGTAPALALRLLAFASREDVVAYLNVLTALMQLISVLWGLGQHGSGDTTVNNITFNDNSTEVNNTTVIQLPPETGAPPRGVR</sequence>
<evidence type="ECO:0000313" key="2">
    <source>
        <dbReference type="EMBL" id="MCV7072121.1"/>
    </source>
</evidence>
<gene>
    <name evidence="2" type="ORF">H7H73_18750</name>
</gene>
<reference evidence="2" key="2">
    <citation type="journal article" date="2022" name="BMC Genomics">
        <title>Comparative genome analysis of mycobacteria focusing on tRNA and non-coding RNA.</title>
        <authorList>
            <person name="Behra P.R.K."/>
            <person name="Pettersson B.M.F."/>
            <person name="Ramesh M."/>
            <person name="Das S."/>
            <person name="Dasgupta S."/>
            <person name="Kirsebom L.A."/>
        </authorList>
    </citation>
    <scope>NUCLEOTIDE SEQUENCE</scope>
    <source>
        <strain evidence="2">DSM 45406</strain>
    </source>
</reference>
<feature type="region of interest" description="Disordered" evidence="1">
    <location>
        <begin position="213"/>
        <end position="232"/>
    </location>
</feature>
<dbReference type="AlphaFoldDB" id="A0A9X2Y138"/>
<evidence type="ECO:0000256" key="1">
    <source>
        <dbReference type="SAM" id="MobiDB-lite"/>
    </source>
</evidence>
<evidence type="ECO:0000313" key="3">
    <source>
        <dbReference type="Proteomes" id="UP001140272"/>
    </source>
</evidence>
<dbReference type="Proteomes" id="UP001140272">
    <property type="component" value="Unassembled WGS sequence"/>
</dbReference>
<protein>
    <submittedName>
        <fullName evidence="2">Uncharacterized protein</fullName>
    </submittedName>
</protein>